<dbReference type="EMBL" id="JACXVP010000010">
    <property type="protein sequence ID" value="KAG5579503.1"/>
    <property type="molecule type" value="Genomic_DNA"/>
</dbReference>
<gene>
    <name evidence="1" type="ORF">H5410_050130</name>
</gene>
<organism evidence="1 2">
    <name type="scientific">Solanum commersonii</name>
    <name type="common">Commerson's wild potato</name>
    <name type="synonym">Commerson's nightshade</name>
    <dbReference type="NCBI Taxonomy" id="4109"/>
    <lineage>
        <taxon>Eukaryota</taxon>
        <taxon>Viridiplantae</taxon>
        <taxon>Streptophyta</taxon>
        <taxon>Embryophyta</taxon>
        <taxon>Tracheophyta</taxon>
        <taxon>Spermatophyta</taxon>
        <taxon>Magnoliopsida</taxon>
        <taxon>eudicotyledons</taxon>
        <taxon>Gunneridae</taxon>
        <taxon>Pentapetalae</taxon>
        <taxon>asterids</taxon>
        <taxon>lamiids</taxon>
        <taxon>Solanales</taxon>
        <taxon>Solanaceae</taxon>
        <taxon>Solanoideae</taxon>
        <taxon>Solaneae</taxon>
        <taxon>Solanum</taxon>
    </lineage>
</organism>
<keyword evidence="2" id="KW-1185">Reference proteome</keyword>
<dbReference type="Proteomes" id="UP000824120">
    <property type="component" value="Chromosome 10"/>
</dbReference>
<dbReference type="AlphaFoldDB" id="A0A9J5WVY7"/>
<comment type="caution">
    <text evidence="1">The sequence shown here is derived from an EMBL/GenBank/DDBJ whole genome shotgun (WGS) entry which is preliminary data.</text>
</comment>
<proteinExistence type="predicted"/>
<sequence length="70" mass="7775">MDRLAENGIAMSIREAILAYGGQFGKRGMQDALKAGAVQSRRSRAPAFLFSIFGVKKGPEWEEREETSKK</sequence>
<evidence type="ECO:0000313" key="1">
    <source>
        <dbReference type="EMBL" id="KAG5579503.1"/>
    </source>
</evidence>
<reference evidence="1 2" key="1">
    <citation type="submission" date="2020-09" db="EMBL/GenBank/DDBJ databases">
        <title>De no assembly of potato wild relative species, Solanum commersonii.</title>
        <authorList>
            <person name="Cho K."/>
        </authorList>
    </citation>
    <scope>NUCLEOTIDE SEQUENCE [LARGE SCALE GENOMIC DNA]</scope>
    <source>
        <strain evidence="1">LZ3.2</strain>
        <tissue evidence="1">Leaf</tissue>
    </source>
</reference>
<evidence type="ECO:0000313" key="2">
    <source>
        <dbReference type="Proteomes" id="UP000824120"/>
    </source>
</evidence>
<protein>
    <submittedName>
        <fullName evidence="1">Uncharacterized protein</fullName>
    </submittedName>
</protein>
<name>A0A9J5WVY7_SOLCO</name>
<accession>A0A9J5WVY7</accession>